<comment type="caution">
    <text evidence="2">The sequence shown here is derived from an EMBL/GenBank/DDBJ whole genome shotgun (WGS) entry which is preliminary data.</text>
</comment>
<name>A0AAE3D166_9HYPH</name>
<accession>A0AAE3D166</accession>
<protein>
    <submittedName>
        <fullName evidence="2">Uncharacterized protein</fullName>
    </submittedName>
</protein>
<keyword evidence="3" id="KW-1185">Reference proteome</keyword>
<reference evidence="2" key="1">
    <citation type="submission" date="2021-08" db="EMBL/GenBank/DDBJ databases">
        <title>Hoeflea bacterium WL0058 sp. nov., isolated from the sediment.</title>
        <authorList>
            <person name="Wang L."/>
            <person name="Zhang D."/>
        </authorList>
    </citation>
    <scope>NUCLEOTIDE SEQUENCE</scope>
    <source>
        <strain evidence="2">WL0058</strain>
    </source>
</reference>
<dbReference type="RefSeq" id="WP_220229388.1">
    <property type="nucleotide sequence ID" value="NZ_JAICBX010000002.1"/>
</dbReference>
<dbReference type="EMBL" id="JAICBX010000002">
    <property type="protein sequence ID" value="MBW8637581.1"/>
    <property type="molecule type" value="Genomic_DNA"/>
</dbReference>
<gene>
    <name evidence="2" type="ORF">K1W69_10320</name>
</gene>
<organism evidence="2 3">
    <name type="scientific">Flavimaribacter sediminis</name>
    <dbReference type="NCBI Taxonomy" id="2865987"/>
    <lineage>
        <taxon>Bacteria</taxon>
        <taxon>Pseudomonadati</taxon>
        <taxon>Pseudomonadota</taxon>
        <taxon>Alphaproteobacteria</taxon>
        <taxon>Hyphomicrobiales</taxon>
        <taxon>Rhizobiaceae</taxon>
        <taxon>Flavimaribacter</taxon>
    </lineage>
</organism>
<sequence length="72" mass="8209">MSFALARQLRYVGWMHEDRQDKSPKSAADKRKERLADALRANLQRRKQQVRARRKGAMDDAAGLPASEGQKS</sequence>
<evidence type="ECO:0000313" key="3">
    <source>
        <dbReference type="Proteomes" id="UP001196509"/>
    </source>
</evidence>
<feature type="compositionally biased region" description="Basic residues" evidence="1">
    <location>
        <begin position="43"/>
        <end position="55"/>
    </location>
</feature>
<dbReference type="AlphaFoldDB" id="A0AAE3D166"/>
<dbReference type="Proteomes" id="UP001196509">
    <property type="component" value="Unassembled WGS sequence"/>
</dbReference>
<evidence type="ECO:0000313" key="2">
    <source>
        <dbReference type="EMBL" id="MBW8637581.1"/>
    </source>
</evidence>
<proteinExistence type="predicted"/>
<evidence type="ECO:0000256" key="1">
    <source>
        <dbReference type="SAM" id="MobiDB-lite"/>
    </source>
</evidence>
<feature type="region of interest" description="Disordered" evidence="1">
    <location>
        <begin position="39"/>
        <end position="72"/>
    </location>
</feature>